<evidence type="ECO:0000313" key="4">
    <source>
        <dbReference type="EMBL" id="ANJ67926.1"/>
    </source>
</evidence>
<feature type="compositionally biased region" description="Polar residues" evidence="2">
    <location>
        <begin position="256"/>
        <end position="268"/>
    </location>
</feature>
<dbReference type="Gene3D" id="3.30.750.140">
    <property type="match status" value="1"/>
</dbReference>
<dbReference type="InterPro" id="IPR021136">
    <property type="entry name" value="Flagellar_hook_control-like_C"/>
</dbReference>
<feature type="coiled-coil region" evidence="1">
    <location>
        <begin position="382"/>
        <end position="409"/>
    </location>
</feature>
<feature type="region of interest" description="Disordered" evidence="2">
    <location>
        <begin position="110"/>
        <end position="130"/>
    </location>
</feature>
<evidence type="ECO:0000313" key="5">
    <source>
        <dbReference type="Proteomes" id="UP000078596"/>
    </source>
</evidence>
<evidence type="ECO:0000259" key="3">
    <source>
        <dbReference type="Pfam" id="PF02120"/>
    </source>
</evidence>
<dbReference type="RefSeq" id="WP_066101772.1">
    <property type="nucleotide sequence ID" value="NZ_CP016027.1"/>
</dbReference>
<dbReference type="STRING" id="1860122.A9404_11545"/>
<reference evidence="4 5" key="1">
    <citation type="submission" date="2016-06" db="EMBL/GenBank/DDBJ databases">
        <title>Insight into the functional genes involving in sulfur oxidation in Pearl River water.</title>
        <authorList>
            <person name="Luo J."/>
            <person name="Tan X."/>
            <person name="Lin W."/>
        </authorList>
    </citation>
    <scope>NUCLEOTIDE SEQUENCE [LARGE SCALE GENOMIC DNA]</scope>
    <source>
        <strain evidence="4 5">LS2</strain>
    </source>
</reference>
<protein>
    <recommendedName>
        <fullName evidence="3">Flagellar hook-length control protein-like C-terminal domain-containing protein</fullName>
    </recommendedName>
</protein>
<dbReference type="AlphaFoldDB" id="A0A191ZJ48"/>
<dbReference type="InterPro" id="IPR038610">
    <property type="entry name" value="FliK-like_C_sf"/>
</dbReference>
<dbReference type="OrthoDB" id="7055780at2"/>
<evidence type="ECO:0000256" key="2">
    <source>
        <dbReference type="SAM" id="MobiDB-lite"/>
    </source>
</evidence>
<dbReference type="Pfam" id="PF02120">
    <property type="entry name" value="Flg_hook"/>
    <property type="match status" value="1"/>
</dbReference>
<evidence type="ECO:0000256" key="1">
    <source>
        <dbReference type="SAM" id="Coils"/>
    </source>
</evidence>
<accession>A0A191ZJ48</accession>
<keyword evidence="5" id="KW-1185">Reference proteome</keyword>
<organism evidence="4 5">
    <name type="scientific">Halothiobacillus diazotrophicus</name>
    <dbReference type="NCBI Taxonomy" id="1860122"/>
    <lineage>
        <taxon>Bacteria</taxon>
        <taxon>Pseudomonadati</taxon>
        <taxon>Pseudomonadota</taxon>
        <taxon>Gammaproteobacteria</taxon>
        <taxon>Chromatiales</taxon>
        <taxon>Halothiobacillaceae</taxon>
        <taxon>Halothiobacillus</taxon>
    </lineage>
</organism>
<dbReference type="Proteomes" id="UP000078596">
    <property type="component" value="Chromosome"/>
</dbReference>
<sequence length="444" mass="46471">MKVDSQLITSTSTELRGMPLRQGQVLAAIVLRSDNAKGEALLSLAGGQLSVQTRLPLQAGTALQLNVRALGPPLVLQPLPGTSGGTGPATTGQTVQTQLLTMLFQRTSQMTAQNTSTGTVSPTPAGTYSGQLSPSMATTNPAQTPGVTSSGQMQTSTTTTAALLQPGSGTALSGLMSGNIARGTNLTLAALPTAVRMALPRLDVPPAPAAMATTLAKLVTTYSLPTLGDRQTTRDVATGDLKTQLKLAAQAIKTSLNTPSTGTQTTEGRTAPMPTPPGPAQQAHVLNTLNDWVNNLDVSQLRTALQQVQGQASWIVDLPVVVAEQPRRLQLAVNQDEENDGAHDGTGSGGGWQLDFAIDLPELGPLHGSLHLQSADLTVRLYADATEARQRLSASLDRLDAQLRRAHLNPQLSVYPGPPPAVVQARLSPEPARPDDTTRHSWRV</sequence>
<name>A0A191ZJ48_9GAMM</name>
<feature type="domain" description="Flagellar hook-length control protein-like C-terminal" evidence="3">
    <location>
        <begin position="348"/>
        <end position="416"/>
    </location>
</feature>
<feature type="region of interest" description="Disordered" evidence="2">
    <location>
        <begin position="256"/>
        <end position="279"/>
    </location>
</feature>
<dbReference type="EMBL" id="CP016027">
    <property type="protein sequence ID" value="ANJ67926.1"/>
    <property type="molecule type" value="Genomic_DNA"/>
</dbReference>
<dbReference type="KEGG" id="haz:A9404_11545"/>
<gene>
    <name evidence="4" type="ORF">A9404_11545</name>
</gene>
<proteinExistence type="predicted"/>
<keyword evidence="1" id="KW-0175">Coiled coil</keyword>